<proteinExistence type="predicted"/>
<dbReference type="EMBL" id="CP007493">
    <property type="protein sequence ID" value="AJB41585.1"/>
    <property type="molecule type" value="Genomic_DNA"/>
</dbReference>
<gene>
    <name evidence="1" type="ORF">TCARB_0525</name>
</gene>
<evidence type="ECO:0000313" key="1">
    <source>
        <dbReference type="EMBL" id="AJB41585.1"/>
    </source>
</evidence>
<dbReference type="GeneID" id="25405976"/>
<accession>A0A3G1A673</accession>
<organism evidence="1 2">
    <name type="scientific">Thermofilum adornatum 1505</name>
    <dbReference type="NCBI Taxonomy" id="697581"/>
    <lineage>
        <taxon>Archaea</taxon>
        <taxon>Thermoproteota</taxon>
        <taxon>Thermoprotei</taxon>
        <taxon>Thermofilales</taxon>
        <taxon>Thermofilaceae</taxon>
        <taxon>Thermofilum</taxon>
    </lineage>
</organism>
<reference evidence="2" key="1">
    <citation type="book" date="2010" name="EXTREMOPHILES" publisher="0:0-0">
        <title>Complete genome sequences of ten hyperthermophilic archaea reveal their metabolic capabilities and possible ecological roles.</title>
        <editorList>
            <person name="?"/>
        </editorList>
        <authorList>
            <person name="Ravin N.V."/>
            <person name="Mardanov A.V."/>
            <person name="Bonch-Osmolovskaya E.A."/>
            <person name="Skryabin K.G."/>
        </authorList>
    </citation>
    <scope>NUCLEOTIDE SEQUENCE [LARGE SCALE GENOMIC DNA]</scope>
    <source>
        <strain evidence="2">1505</strain>
    </source>
</reference>
<dbReference type="KEGG" id="tcb:TCARB_0525"/>
<protein>
    <submittedName>
        <fullName evidence="1">Uncharacterized protein</fullName>
    </submittedName>
</protein>
<name>A0A3G1A673_9CREN</name>
<sequence length="102" mass="11717">MARNIVESVCEEFNRMHGSEAQVKVVEWLGDGFIAEFVGSFCVTCGFYDYFEDFALMLAKRGVRVGIVSVEEFEGGARVVYRFLKEGEEQRFVPERVVLIYE</sequence>
<dbReference type="Proteomes" id="UP000266720">
    <property type="component" value="Chromosome"/>
</dbReference>
<evidence type="ECO:0000313" key="2">
    <source>
        <dbReference type="Proteomes" id="UP000266720"/>
    </source>
</evidence>
<dbReference type="RefSeq" id="WP_052886627.1">
    <property type="nucleotide sequence ID" value="NZ_CP007493.1"/>
</dbReference>
<dbReference type="STRING" id="697581.TCARB_0525"/>
<dbReference type="AlphaFoldDB" id="A0A3G1A673"/>